<dbReference type="SMART" id="SM00382">
    <property type="entry name" value="AAA"/>
    <property type="match status" value="1"/>
</dbReference>
<evidence type="ECO:0000256" key="7">
    <source>
        <dbReference type="SAM" id="Phobius"/>
    </source>
</evidence>
<feature type="domain" description="ABC transmembrane type-1" evidence="9">
    <location>
        <begin position="65"/>
        <end position="333"/>
    </location>
</feature>
<dbReference type="InterPro" id="IPR003439">
    <property type="entry name" value="ABC_transporter-like_ATP-bd"/>
</dbReference>
<evidence type="ECO:0000259" key="9">
    <source>
        <dbReference type="PROSITE" id="PS50929"/>
    </source>
</evidence>
<dbReference type="InterPro" id="IPR011527">
    <property type="entry name" value="ABC1_TM_dom"/>
</dbReference>
<keyword evidence="5 7" id="KW-1133">Transmembrane helix</keyword>
<dbReference type="InterPro" id="IPR003593">
    <property type="entry name" value="AAA+_ATPase"/>
</dbReference>
<evidence type="ECO:0000313" key="11">
    <source>
        <dbReference type="Proteomes" id="UP001614394"/>
    </source>
</evidence>
<comment type="caution">
    <text evidence="10">The sequence shown here is derived from an EMBL/GenBank/DDBJ whole genome shotgun (WGS) entry which is preliminary data.</text>
</comment>
<protein>
    <submittedName>
        <fullName evidence="10">ABC transporter ATP-binding protein</fullName>
    </submittedName>
</protein>
<dbReference type="InterPro" id="IPR017871">
    <property type="entry name" value="ABC_transporter-like_CS"/>
</dbReference>
<keyword evidence="2 7" id="KW-0812">Transmembrane</keyword>
<comment type="subcellular location">
    <subcellularLocation>
        <location evidence="1">Cell membrane</location>
        <topology evidence="1">Multi-pass membrane protein</topology>
    </subcellularLocation>
</comment>
<dbReference type="PROSITE" id="PS50893">
    <property type="entry name" value="ABC_TRANSPORTER_2"/>
    <property type="match status" value="1"/>
</dbReference>
<dbReference type="Proteomes" id="UP001614394">
    <property type="component" value="Unassembled WGS sequence"/>
</dbReference>
<evidence type="ECO:0000259" key="8">
    <source>
        <dbReference type="PROSITE" id="PS50893"/>
    </source>
</evidence>
<dbReference type="Pfam" id="PF00005">
    <property type="entry name" value="ABC_tran"/>
    <property type="match status" value="1"/>
</dbReference>
<feature type="transmembrane region" description="Helical" evidence="7">
    <location>
        <begin position="53"/>
        <end position="74"/>
    </location>
</feature>
<sequence length="615" mass="66694">MADTYWLLSVPDHADAGLREVLRGIPASLRLVFSLVWQAGPGQTVCVFVLESLSAILAACGLLSVTAVLTALLATGPDADRLTRALPAIVLMVTLLAARQLAVFGAARAQASLRPTVKKVAEARLYEVSVHTDLAAFDDPGFHDAMARARDRGILYVGMATDRLIELVGSALMLLGAAGAASTLHPALLPLLLLSALPSAWTTLRAARIMHDSVQRFSTVHRRMWSLARLLADRQSAPEIRAHTAQETLLGERQRLADLVCQEDIRVGRAEGRGRLVGQAVSGTAVGMTYLVLCWMLRSGVMPLAVTGSAVIAIRSAQSALGRLAVALSKLLEQGLYVQDYSDFLREARSRQRPVHPQKVADDFDRISLDSVTFTYPGKEHPAVADVSMTIIAGQVIALVGENGSGKSTLAKVIAGLYLADRGSVCWGDTNLAQAEESSIYQRLAFIMQAPTQWPFSAGVNITIGRPEKEDPDGVALHSAALRSTADEVVARLGNGYETLLSKEFHNGADLSGGEWQRFSVARGFYRDARVLICDEPSSAMDAKAEKRVFDTIRDLSQGRTTVLITHRLSGVRRTDRIFFMHEGRIVERGTHAELMRAQGRYFELYSLQANAFAS</sequence>
<accession>A0ABW8C3R3</accession>
<dbReference type="PANTHER" id="PTHR43394">
    <property type="entry name" value="ATP-DEPENDENT PERMEASE MDL1, MITOCHONDRIAL"/>
    <property type="match status" value="1"/>
</dbReference>
<name>A0ABW8C3R3_9ACTN</name>
<feature type="transmembrane region" description="Helical" evidence="7">
    <location>
        <begin position="86"/>
        <end position="109"/>
    </location>
</feature>
<dbReference type="PANTHER" id="PTHR43394:SF1">
    <property type="entry name" value="ATP-BINDING CASSETTE SUB-FAMILY B MEMBER 10, MITOCHONDRIAL"/>
    <property type="match status" value="1"/>
</dbReference>
<dbReference type="InterPro" id="IPR036640">
    <property type="entry name" value="ABC1_TM_sf"/>
</dbReference>
<reference evidence="10 11" key="1">
    <citation type="submission" date="2024-10" db="EMBL/GenBank/DDBJ databases">
        <title>The Natural Products Discovery Center: Release of the First 8490 Sequenced Strains for Exploring Actinobacteria Biosynthetic Diversity.</title>
        <authorList>
            <person name="Kalkreuter E."/>
            <person name="Kautsar S.A."/>
            <person name="Yang D."/>
            <person name="Bader C.D."/>
            <person name="Teijaro C.N."/>
            <person name="Fluegel L."/>
            <person name="Davis C.M."/>
            <person name="Simpson J.R."/>
            <person name="Lauterbach L."/>
            <person name="Steele A.D."/>
            <person name="Gui C."/>
            <person name="Meng S."/>
            <person name="Li G."/>
            <person name="Viehrig K."/>
            <person name="Ye F."/>
            <person name="Su P."/>
            <person name="Kiefer A.F."/>
            <person name="Nichols A."/>
            <person name="Cepeda A.J."/>
            <person name="Yan W."/>
            <person name="Fan B."/>
            <person name="Jiang Y."/>
            <person name="Adhikari A."/>
            <person name="Zheng C.-J."/>
            <person name="Schuster L."/>
            <person name="Cowan T.M."/>
            <person name="Smanski M.J."/>
            <person name="Chevrette M.G."/>
            <person name="De Carvalho L.P.S."/>
            <person name="Shen B."/>
        </authorList>
    </citation>
    <scope>NUCLEOTIDE SEQUENCE [LARGE SCALE GENOMIC DNA]</scope>
    <source>
        <strain evidence="10 11">NPDC053399</strain>
    </source>
</reference>
<dbReference type="SUPFAM" id="SSF52540">
    <property type="entry name" value="P-loop containing nucleoside triphosphate hydrolases"/>
    <property type="match status" value="1"/>
</dbReference>
<dbReference type="InterPro" id="IPR027417">
    <property type="entry name" value="P-loop_NTPase"/>
</dbReference>
<evidence type="ECO:0000256" key="6">
    <source>
        <dbReference type="ARBA" id="ARBA00023136"/>
    </source>
</evidence>
<proteinExistence type="predicted"/>
<dbReference type="RefSeq" id="WP_399644877.1">
    <property type="nucleotide sequence ID" value="NZ_JBITYG010000002.1"/>
</dbReference>
<dbReference type="GO" id="GO:0005524">
    <property type="term" value="F:ATP binding"/>
    <property type="evidence" value="ECO:0007669"/>
    <property type="project" value="UniProtKB-KW"/>
</dbReference>
<evidence type="ECO:0000256" key="5">
    <source>
        <dbReference type="ARBA" id="ARBA00022989"/>
    </source>
</evidence>
<dbReference type="SUPFAM" id="SSF90123">
    <property type="entry name" value="ABC transporter transmembrane region"/>
    <property type="match status" value="1"/>
</dbReference>
<keyword evidence="6 7" id="KW-0472">Membrane</keyword>
<organism evidence="10 11">
    <name type="scientific">Streptomyces fildesensis</name>
    <dbReference type="NCBI Taxonomy" id="375757"/>
    <lineage>
        <taxon>Bacteria</taxon>
        <taxon>Bacillati</taxon>
        <taxon>Actinomycetota</taxon>
        <taxon>Actinomycetes</taxon>
        <taxon>Kitasatosporales</taxon>
        <taxon>Streptomycetaceae</taxon>
        <taxon>Streptomyces</taxon>
    </lineage>
</organism>
<keyword evidence="4 10" id="KW-0067">ATP-binding</keyword>
<dbReference type="PROSITE" id="PS50929">
    <property type="entry name" value="ABC_TM1F"/>
    <property type="match status" value="1"/>
</dbReference>
<feature type="domain" description="ABC transporter" evidence="8">
    <location>
        <begin position="367"/>
        <end position="608"/>
    </location>
</feature>
<evidence type="ECO:0000256" key="3">
    <source>
        <dbReference type="ARBA" id="ARBA00022741"/>
    </source>
</evidence>
<dbReference type="Gene3D" id="1.20.1560.10">
    <property type="entry name" value="ABC transporter type 1, transmembrane domain"/>
    <property type="match status" value="1"/>
</dbReference>
<feature type="transmembrane region" description="Helical" evidence="7">
    <location>
        <begin position="164"/>
        <end position="181"/>
    </location>
</feature>
<evidence type="ECO:0000313" key="10">
    <source>
        <dbReference type="EMBL" id="MFI9100050.1"/>
    </source>
</evidence>
<evidence type="ECO:0000256" key="4">
    <source>
        <dbReference type="ARBA" id="ARBA00022840"/>
    </source>
</evidence>
<evidence type="ECO:0000256" key="2">
    <source>
        <dbReference type="ARBA" id="ARBA00022692"/>
    </source>
</evidence>
<gene>
    <name evidence="10" type="ORF">ACIGXA_05970</name>
</gene>
<evidence type="ECO:0000256" key="1">
    <source>
        <dbReference type="ARBA" id="ARBA00004651"/>
    </source>
</evidence>
<dbReference type="InterPro" id="IPR039421">
    <property type="entry name" value="Type_1_exporter"/>
</dbReference>
<dbReference type="PROSITE" id="PS00211">
    <property type="entry name" value="ABC_TRANSPORTER_1"/>
    <property type="match status" value="1"/>
</dbReference>
<keyword evidence="11" id="KW-1185">Reference proteome</keyword>
<keyword evidence="3" id="KW-0547">Nucleotide-binding</keyword>
<dbReference type="EMBL" id="JBITYG010000002">
    <property type="protein sequence ID" value="MFI9100050.1"/>
    <property type="molecule type" value="Genomic_DNA"/>
</dbReference>
<dbReference type="Gene3D" id="3.40.50.300">
    <property type="entry name" value="P-loop containing nucleotide triphosphate hydrolases"/>
    <property type="match status" value="1"/>
</dbReference>